<name>A0A0F9AL81_9ZZZZ</name>
<feature type="non-terminal residue" evidence="1">
    <location>
        <position position="1"/>
    </location>
</feature>
<proteinExistence type="predicted"/>
<organism evidence="1">
    <name type="scientific">marine sediment metagenome</name>
    <dbReference type="NCBI Taxonomy" id="412755"/>
    <lineage>
        <taxon>unclassified sequences</taxon>
        <taxon>metagenomes</taxon>
        <taxon>ecological metagenomes</taxon>
    </lineage>
</organism>
<dbReference type="AlphaFoldDB" id="A0A0F9AL81"/>
<gene>
    <name evidence="1" type="ORF">LCGC14_2898920</name>
</gene>
<dbReference type="EMBL" id="LAZR01057010">
    <property type="protein sequence ID" value="KKK72931.1"/>
    <property type="molecule type" value="Genomic_DNA"/>
</dbReference>
<accession>A0A0F9AL81</accession>
<evidence type="ECO:0000313" key="1">
    <source>
        <dbReference type="EMBL" id="KKK72931.1"/>
    </source>
</evidence>
<comment type="caution">
    <text evidence="1">The sequence shown here is derived from an EMBL/GenBank/DDBJ whole genome shotgun (WGS) entry which is preliminary data.</text>
</comment>
<sequence>EAERGRGLTEKLTLSEMDLRDKLGTSELEFGYAGLSSAERTKLAELGFGLASLESSERIAQFTGEINSRIAQLGAAKDELIAQINSDTSLELKDRDAQITRIGGEYSKQVADIQGKYNVKASKESGVGAALVNSDSRMNLQIQEQGYLTDDSGVPLWSKEFSLKELTTINAETGNPWAWDSLNAQILNDQRILMRF</sequence>
<reference evidence="1" key="1">
    <citation type="journal article" date="2015" name="Nature">
        <title>Complex archaea that bridge the gap between prokaryotes and eukaryotes.</title>
        <authorList>
            <person name="Spang A."/>
            <person name="Saw J.H."/>
            <person name="Jorgensen S.L."/>
            <person name="Zaremba-Niedzwiedzka K."/>
            <person name="Martijn J."/>
            <person name="Lind A.E."/>
            <person name="van Eijk R."/>
            <person name="Schleper C."/>
            <person name="Guy L."/>
            <person name="Ettema T.J."/>
        </authorList>
    </citation>
    <scope>NUCLEOTIDE SEQUENCE</scope>
</reference>
<protein>
    <submittedName>
        <fullName evidence="1">Uncharacterized protein</fullName>
    </submittedName>
</protein>